<keyword evidence="1" id="KW-0472">Membrane</keyword>
<name>A0A239PC29_9ACTN</name>
<keyword evidence="1" id="KW-0812">Transmembrane</keyword>
<sequence length="80" mass="8564">MSGTKTRYGRLAAITAAAVGAPAVAWVVHPMLSAVIASLQATSGITIMGTALFGSDRLSERAFRLLRWATDRPEPPKLRR</sequence>
<gene>
    <name evidence="2" type="ORF">SAMN05216276_11116</name>
</gene>
<dbReference type="AlphaFoldDB" id="A0A239PC29"/>
<reference evidence="2 3" key="1">
    <citation type="submission" date="2017-06" db="EMBL/GenBank/DDBJ databases">
        <authorList>
            <person name="Kim H.J."/>
            <person name="Triplett B.A."/>
        </authorList>
    </citation>
    <scope>NUCLEOTIDE SEQUENCE [LARGE SCALE GENOMIC DNA]</scope>
    <source>
        <strain evidence="2 3">CGMCC 4.2132</strain>
    </source>
</reference>
<evidence type="ECO:0000256" key="1">
    <source>
        <dbReference type="SAM" id="Phobius"/>
    </source>
</evidence>
<evidence type="ECO:0000313" key="2">
    <source>
        <dbReference type="EMBL" id="SNT64128.1"/>
    </source>
</evidence>
<evidence type="ECO:0000313" key="3">
    <source>
        <dbReference type="Proteomes" id="UP000198282"/>
    </source>
</evidence>
<proteinExistence type="predicted"/>
<dbReference type="Proteomes" id="UP000198282">
    <property type="component" value="Unassembled WGS sequence"/>
</dbReference>
<organism evidence="2 3">
    <name type="scientific">Streptosporangium subroseum</name>
    <dbReference type="NCBI Taxonomy" id="106412"/>
    <lineage>
        <taxon>Bacteria</taxon>
        <taxon>Bacillati</taxon>
        <taxon>Actinomycetota</taxon>
        <taxon>Actinomycetes</taxon>
        <taxon>Streptosporangiales</taxon>
        <taxon>Streptosporangiaceae</taxon>
        <taxon>Streptosporangium</taxon>
    </lineage>
</organism>
<keyword evidence="3" id="KW-1185">Reference proteome</keyword>
<keyword evidence="1" id="KW-1133">Transmembrane helix</keyword>
<protein>
    <submittedName>
        <fullName evidence="2">Uncharacterized protein</fullName>
    </submittedName>
</protein>
<dbReference type="EMBL" id="FZOD01000111">
    <property type="protein sequence ID" value="SNT64128.1"/>
    <property type="molecule type" value="Genomic_DNA"/>
</dbReference>
<feature type="transmembrane region" description="Helical" evidence="1">
    <location>
        <begin position="35"/>
        <end position="54"/>
    </location>
</feature>
<accession>A0A239PC29</accession>